<feature type="compositionally biased region" description="Basic and acidic residues" evidence="1">
    <location>
        <begin position="1"/>
        <end position="15"/>
    </location>
</feature>
<dbReference type="PANTHER" id="PTHR39474">
    <property type="entry name" value="UNNAMED PRODUCT"/>
    <property type="match status" value="1"/>
</dbReference>
<evidence type="ECO:0000313" key="2">
    <source>
        <dbReference type="EMBL" id="KAJ7682852.1"/>
    </source>
</evidence>
<dbReference type="AlphaFoldDB" id="A0AAD7D6V9"/>
<evidence type="ECO:0000313" key="3">
    <source>
        <dbReference type="Proteomes" id="UP001221757"/>
    </source>
</evidence>
<dbReference type="Proteomes" id="UP001221757">
    <property type="component" value="Unassembled WGS sequence"/>
</dbReference>
<feature type="region of interest" description="Disordered" evidence="1">
    <location>
        <begin position="1"/>
        <end position="34"/>
    </location>
</feature>
<protein>
    <submittedName>
        <fullName evidence="2">Uncharacterized protein</fullName>
    </submittedName>
</protein>
<accession>A0AAD7D6V9</accession>
<comment type="caution">
    <text evidence="2">The sequence shown here is derived from an EMBL/GenBank/DDBJ whole genome shotgun (WGS) entry which is preliminary data.</text>
</comment>
<evidence type="ECO:0000256" key="1">
    <source>
        <dbReference type="SAM" id="MobiDB-lite"/>
    </source>
</evidence>
<organism evidence="2 3">
    <name type="scientific">Mycena rosella</name>
    <name type="common">Pink bonnet</name>
    <name type="synonym">Agaricus rosellus</name>
    <dbReference type="NCBI Taxonomy" id="1033263"/>
    <lineage>
        <taxon>Eukaryota</taxon>
        <taxon>Fungi</taxon>
        <taxon>Dikarya</taxon>
        <taxon>Basidiomycota</taxon>
        <taxon>Agaricomycotina</taxon>
        <taxon>Agaricomycetes</taxon>
        <taxon>Agaricomycetidae</taxon>
        <taxon>Agaricales</taxon>
        <taxon>Marasmiineae</taxon>
        <taxon>Mycenaceae</taxon>
        <taxon>Mycena</taxon>
    </lineage>
</organism>
<gene>
    <name evidence="2" type="ORF">B0H17DRAFT_942428</name>
</gene>
<sequence length="96" mass="10570">MSTKSQPDHTPDTHPGEPLLLTEGPSEPEADVPQLLQTGGPAVKLEDLGPMVVNTDGTLSRISNWSNLTDPEKERTLRVLSARNKFVFDFHIGFVF</sequence>
<keyword evidence="3" id="KW-1185">Reference proteome</keyword>
<dbReference type="EMBL" id="JARKIE010000113">
    <property type="protein sequence ID" value="KAJ7682852.1"/>
    <property type="molecule type" value="Genomic_DNA"/>
</dbReference>
<reference evidence="2" key="1">
    <citation type="submission" date="2023-03" db="EMBL/GenBank/DDBJ databases">
        <title>Massive genome expansion in bonnet fungi (Mycena s.s.) driven by repeated elements and novel gene families across ecological guilds.</title>
        <authorList>
            <consortium name="Lawrence Berkeley National Laboratory"/>
            <person name="Harder C.B."/>
            <person name="Miyauchi S."/>
            <person name="Viragh M."/>
            <person name="Kuo A."/>
            <person name="Thoen E."/>
            <person name="Andreopoulos B."/>
            <person name="Lu D."/>
            <person name="Skrede I."/>
            <person name="Drula E."/>
            <person name="Henrissat B."/>
            <person name="Morin E."/>
            <person name="Kohler A."/>
            <person name="Barry K."/>
            <person name="LaButti K."/>
            <person name="Morin E."/>
            <person name="Salamov A."/>
            <person name="Lipzen A."/>
            <person name="Mereny Z."/>
            <person name="Hegedus B."/>
            <person name="Baldrian P."/>
            <person name="Stursova M."/>
            <person name="Weitz H."/>
            <person name="Taylor A."/>
            <person name="Grigoriev I.V."/>
            <person name="Nagy L.G."/>
            <person name="Martin F."/>
            <person name="Kauserud H."/>
        </authorList>
    </citation>
    <scope>NUCLEOTIDE SEQUENCE</scope>
    <source>
        <strain evidence="2">CBHHK067</strain>
    </source>
</reference>
<proteinExistence type="predicted"/>
<dbReference type="PANTHER" id="PTHR39474:SF1">
    <property type="entry name" value="FUNGAL SPECIFIC TRANSCRIPTION FACTOR"/>
    <property type="match status" value="1"/>
</dbReference>
<name>A0AAD7D6V9_MYCRO</name>